<dbReference type="EMBL" id="MLJW01005934">
    <property type="protein sequence ID" value="OIQ67423.1"/>
    <property type="molecule type" value="Genomic_DNA"/>
</dbReference>
<dbReference type="InterPro" id="IPR036390">
    <property type="entry name" value="WH_DNA-bd_sf"/>
</dbReference>
<dbReference type="PANTHER" id="PTHR33169">
    <property type="entry name" value="PADR-FAMILY TRANSCRIPTIONAL REGULATOR"/>
    <property type="match status" value="1"/>
</dbReference>
<dbReference type="Gene3D" id="1.10.10.10">
    <property type="entry name" value="Winged helix-like DNA-binding domain superfamily/Winged helix DNA-binding domain"/>
    <property type="match status" value="1"/>
</dbReference>
<dbReference type="SUPFAM" id="SSF46785">
    <property type="entry name" value="Winged helix' DNA-binding domain"/>
    <property type="match status" value="1"/>
</dbReference>
<dbReference type="Pfam" id="PF03551">
    <property type="entry name" value="PadR"/>
    <property type="match status" value="1"/>
</dbReference>
<dbReference type="PANTHER" id="PTHR33169:SF26">
    <property type="entry name" value="CONSERVED PROTEIN"/>
    <property type="match status" value="1"/>
</dbReference>
<evidence type="ECO:0000259" key="1">
    <source>
        <dbReference type="Pfam" id="PF03551"/>
    </source>
</evidence>
<dbReference type="InterPro" id="IPR036388">
    <property type="entry name" value="WH-like_DNA-bd_sf"/>
</dbReference>
<accession>A0A1J5PI05</accession>
<comment type="caution">
    <text evidence="2">The sequence shown here is derived from an EMBL/GenBank/DDBJ whole genome shotgun (WGS) entry which is preliminary data.</text>
</comment>
<feature type="domain" description="Transcription regulator PadR N-terminal" evidence="1">
    <location>
        <begin position="13"/>
        <end position="92"/>
    </location>
</feature>
<protein>
    <submittedName>
        <fullName evidence="2">Transcriptional regulator PadR-like family protein</fullName>
    </submittedName>
</protein>
<sequence>MATRKSQTLELAILGTLKEGELHGYELRKRTLALIGPVRSLSYGSLYPALRELTESGYLQIDERAALGVRRGANPRARISYSLTAAGKERLNTLLAQTGPKEWDDDSFAVRFALFSQTDVRVRVRILEGRHTRLVERLETIRESLGRGRERMDSWTLELQRHGEEAVEREVRWLTELIDNARNEEKEMNK</sequence>
<dbReference type="InterPro" id="IPR052509">
    <property type="entry name" value="Metal_resp_DNA-bind_regulator"/>
</dbReference>
<proteinExistence type="predicted"/>
<reference evidence="2" key="1">
    <citation type="submission" date="2016-10" db="EMBL/GenBank/DDBJ databases">
        <title>Sequence of Gallionella enrichment culture.</title>
        <authorList>
            <person name="Poehlein A."/>
            <person name="Muehling M."/>
            <person name="Daniel R."/>
        </authorList>
    </citation>
    <scope>NUCLEOTIDE SEQUENCE</scope>
</reference>
<organism evidence="2">
    <name type="scientific">mine drainage metagenome</name>
    <dbReference type="NCBI Taxonomy" id="410659"/>
    <lineage>
        <taxon>unclassified sequences</taxon>
        <taxon>metagenomes</taxon>
        <taxon>ecological metagenomes</taxon>
    </lineage>
</organism>
<gene>
    <name evidence="2" type="ORF">GALL_509980</name>
</gene>
<dbReference type="InterPro" id="IPR005149">
    <property type="entry name" value="Tscrpt_reg_PadR_N"/>
</dbReference>
<dbReference type="AlphaFoldDB" id="A0A1J5PI05"/>
<name>A0A1J5PI05_9ZZZZ</name>
<evidence type="ECO:0000313" key="2">
    <source>
        <dbReference type="EMBL" id="OIQ67423.1"/>
    </source>
</evidence>